<dbReference type="EMBL" id="CAXHTA020000011">
    <property type="protein sequence ID" value="CAL5224660.1"/>
    <property type="molecule type" value="Genomic_DNA"/>
</dbReference>
<comment type="similarity">
    <text evidence="2">Belongs to the enoyl-CoA hydratase/isomerase family.</text>
</comment>
<proteinExistence type="inferred from homology"/>
<reference evidence="5 6" key="1">
    <citation type="submission" date="2024-06" db="EMBL/GenBank/DDBJ databases">
        <authorList>
            <person name="Kraege A."/>
            <person name="Thomma B."/>
        </authorList>
    </citation>
    <scope>NUCLEOTIDE SEQUENCE [LARGE SCALE GENOMIC DNA]</scope>
</reference>
<dbReference type="PANTHER" id="PTHR43176">
    <property type="entry name" value="3-HYDROXYISOBUTYRYL-COA HYDROLASE-RELATED"/>
    <property type="match status" value="1"/>
</dbReference>
<dbReference type="InterPro" id="IPR032259">
    <property type="entry name" value="HIBYL-CoA-H"/>
</dbReference>
<comment type="caution">
    <text evidence="5">The sequence shown here is derived from an EMBL/GenBank/DDBJ whole genome shotgun (WGS) entry which is preliminary data.</text>
</comment>
<dbReference type="InterPro" id="IPR029045">
    <property type="entry name" value="ClpP/crotonase-like_dom_sf"/>
</dbReference>
<feature type="region of interest" description="Disordered" evidence="3">
    <location>
        <begin position="1"/>
        <end position="20"/>
    </location>
</feature>
<keyword evidence="6" id="KW-1185">Reference proteome</keyword>
<evidence type="ECO:0000256" key="1">
    <source>
        <dbReference type="ARBA" id="ARBA00022801"/>
    </source>
</evidence>
<comment type="function">
    <text evidence="2">Hydrolyzes 3-hydroxyisobutyryl-CoA (HIBYL-CoA), a saline catabolite. Has high activity toward isobutyryl-CoA. Could be an isobutyryl-CoA dehydrogenase that functions in valine catabolism.</text>
</comment>
<dbReference type="NCBIfam" id="NF004127">
    <property type="entry name" value="PRK05617.1"/>
    <property type="match status" value="1"/>
</dbReference>
<gene>
    <name evidence="5" type="primary">g7379</name>
    <name evidence="5" type="ORF">VP750_LOCUS6319</name>
</gene>
<evidence type="ECO:0000259" key="4">
    <source>
        <dbReference type="Pfam" id="PF16113"/>
    </source>
</evidence>
<evidence type="ECO:0000256" key="2">
    <source>
        <dbReference type="RuleBase" id="RU369070"/>
    </source>
</evidence>
<dbReference type="InterPro" id="IPR045004">
    <property type="entry name" value="ECH_dom"/>
</dbReference>
<keyword evidence="1 2" id="KW-0378">Hydrolase</keyword>
<feature type="compositionally biased region" description="Basic and acidic residues" evidence="3">
    <location>
        <begin position="9"/>
        <end position="20"/>
    </location>
</feature>
<protein>
    <recommendedName>
        <fullName evidence="2">3-hydroxyisobutyryl-CoA hydrolase</fullName>
        <shortName evidence="2">HIB-CoA hydrolase</shortName>
        <shortName evidence="2">HIBYL-CoA-H</shortName>
        <ecNumber evidence="2">3.1.2.4</ecNumber>
    </recommendedName>
    <alternativeName>
        <fullName evidence="2">3-hydroxyisobutyryl-coenzyme A hydrolase</fullName>
    </alternativeName>
</protein>
<accession>A0ABP1FXP2</accession>
<sequence>MRKYATNADPHEENHIKSWRDGQHLGRIHIDRPKALNAMSADMVQAQHNALTAFSADESIGAILVEGTPKAFCAGGDIKSIREEVLRQPYESNPPEGHPSRRVFQTEYNQVIDVSQCPVPYVSLCHGVWMGFGMQSAHGDVRVVSEQTVFAMPECSIGLFPDVGFAHLAARMPGAVGLFLALTGKRLSKPADLLRIGLATHFVKTERLPQLTQALGLRTLKRSSTKASALSGLEPMLQQFAEAEAGESELEGLETVLDSCFLPALEHMDRGKSTVAALDALVVDLLSLAQSSSREQEKTFATEALESLQRQCPTSLAVTLRHYSEVYQAAQAGGGPLESLQGVMEQEYRIAVRMVARPDFAEGVRAQVVDKDRSPKWQPSELADVSSESLDAVFAGMPSGEGLNRDFLS</sequence>
<dbReference type="EC" id="3.1.2.4" evidence="2"/>
<name>A0ABP1FXP2_9CHLO</name>
<organism evidence="5 6">
    <name type="scientific">Coccomyxa viridis</name>
    <dbReference type="NCBI Taxonomy" id="1274662"/>
    <lineage>
        <taxon>Eukaryota</taxon>
        <taxon>Viridiplantae</taxon>
        <taxon>Chlorophyta</taxon>
        <taxon>core chlorophytes</taxon>
        <taxon>Trebouxiophyceae</taxon>
        <taxon>Trebouxiophyceae incertae sedis</taxon>
        <taxon>Coccomyxaceae</taxon>
        <taxon>Coccomyxa</taxon>
    </lineage>
</organism>
<dbReference type="Pfam" id="PF16113">
    <property type="entry name" value="ECH_2"/>
    <property type="match status" value="1"/>
</dbReference>
<comment type="catalytic activity">
    <reaction evidence="2">
        <text>3-hydroxy-2-methylpropanoyl-CoA + H2O = 3-hydroxy-2-methylpropanoate + CoA + H(+)</text>
        <dbReference type="Rhea" id="RHEA:20888"/>
        <dbReference type="ChEBI" id="CHEBI:11805"/>
        <dbReference type="ChEBI" id="CHEBI:15377"/>
        <dbReference type="ChEBI" id="CHEBI:15378"/>
        <dbReference type="ChEBI" id="CHEBI:57287"/>
        <dbReference type="ChEBI" id="CHEBI:57340"/>
        <dbReference type="EC" id="3.1.2.4"/>
    </reaction>
</comment>
<evidence type="ECO:0000313" key="5">
    <source>
        <dbReference type="EMBL" id="CAL5224660.1"/>
    </source>
</evidence>
<feature type="domain" description="Enoyl-CoA hydratase/isomerase" evidence="4">
    <location>
        <begin position="26"/>
        <end position="394"/>
    </location>
</feature>
<dbReference type="Proteomes" id="UP001497392">
    <property type="component" value="Unassembled WGS sequence"/>
</dbReference>
<dbReference type="CDD" id="cd06558">
    <property type="entry name" value="crotonase-like"/>
    <property type="match status" value="1"/>
</dbReference>
<dbReference type="PANTHER" id="PTHR43176:SF5">
    <property type="entry name" value="3-HYDROXYISOBUTYRYL-COA HYDROLASE-LIKE PROTEIN 4, MITOCHONDRIAL"/>
    <property type="match status" value="1"/>
</dbReference>
<dbReference type="Gene3D" id="3.90.226.10">
    <property type="entry name" value="2-enoyl-CoA Hydratase, Chain A, domain 1"/>
    <property type="match status" value="1"/>
</dbReference>
<evidence type="ECO:0000313" key="6">
    <source>
        <dbReference type="Proteomes" id="UP001497392"/>
    </source>
</evidence>
<comment type="pathway">
    <text evidence="2">Amino-acid degradation; L-valine degradation.</text>
</comment>
<evidence type="ECO:0000256" key="3">
    <source>
        <dbReference type="SAM" id="MobiDB-lite"/>
    </source>
</evidence>
<dbReference type="SUPFAM" id="SSF52096">
    <property type="entry name" value="ClpP/crotonase"/>
    <property type="match status" value="1"/>
</dbReference>